<evidence type="ECO:0000256" key="5">
    <source>
        <dbReference type="SAM" id="MobiDB-lite"/>
    </source>
</evidence>
<dbReference type="PANTHER" id="PTHR43768">
    <property type="entry name" value="TREHALOSE 6-PHOSPHATE PHOSPHATASE"/>
    <property type="match status" value="1"/>
</dbReference>
<dbReference type="InterPro" id="IPR044651">
    <property type="entry name" value="OTSB-like"/>
</dbReference>
<dbReference type="Gene3D" id="3.40.50.1000">
    <property type="entry name" value="HAD superfamily/HAD-like"/>
    <property type="match status" value="1"/>
</dbReference>
<dbReference type="AlphaFoldDB" id="A0A6C2YQ18"/>
<dbReference type="Proteomes" id="UP000464378">
    <property type="component" value="Chromosome"/>
</dbReference>
<gene>
    <name evidence="6" type="ORF">GMBLW1_05490</name>
</gene>
<reference evidence="6" key="1">
    <citation type="submission" date="2019-04" db="EMBL/GenBank/DDBJ databases">
        <authorList>
            <consortium name="Science for Life Laboratories"/>
        </authorList>
    </citation>
    <scope>NUCLEOTIDE SEQUENCE</scope>
    <source>
        <strain evidence="6">MBLW1</strain>
    </source>
</reference>
<evidence type="ECO:0000256" key="4">
    <source>
        <dbReference type="RuleBase" id="RU361117"/>
    </source>
</evidence>
<comment type="similarity">
    <text evidence="2 4">Belongs to the trehalose phosphatase family.</text>
</comment>
<comment type="catalytic activity">
    <reaction evidence="4">
        <text>alpha,alpha-trehalose 6-phosphate + H2O = alpha,alpha-trehalose + phosphate</text>
        <dbReference type="Rhea" id="RHEA:23420"/>
        <dbReference type="ChEBI" id="CHEBI:15377"/>
        <dbReference type="ChEBI" id="CHEBI:16551"/>
        <dbReference type="ChEBI" id="CHEBI:43474"/>
        <dbReference type="ChEBI" id="CHEBI:58429"/>
        <dbReference type="EC" id="3.1.3.12"/>
    </reaction>
</comment>
<evidence type="ECO:0000313" key="6">
    <source>
        <dbReference type="EMBL" id="VIP03411.1"/>
    </source>
</evidence>
<comment type="function">
    <text evidence="4">Removes the phosphate from trehalose 6-phosphate to produce free trehalose.</text>
</comment>
<dbReference type="SUPFAM" id="SSF52172">
    <property type="entry name" value="CheY-like"/>
    <property type="match status" value="1"/>
</dbReference>
<dbReference type="EMBL" id="LR593887">
    <property type="protein sequence ID" value="VTS04194.1"/>
    <property type="molecule type" value="Genomic_DNA"/>
</dbReference>
<dbReference type="KEGG" id="tim:GMBLW1_05490"/>
<dbReference type="EC" id="3.1.3.12" evidence="4"/>
<dbReference type="InParanoid" id="A0A6C2YQ18"/>
<evidence type="ECO:0000256" key="1">
    <source>
        <dbReference type="ARBA" id="ARBA00005199"/>
    </source>
</evidence>
<name>A0A6C2YQ18_9BACT</name>
<evidence type="ECO:0000256" key="3">
    <source>
        <dbReference type="ARBA" id="ARBA00022801"/>
    </source>
</evidence>
<evidence type="ECO:0000313" key="7">
    <source>
        <dbReference type="Proteomes" id="UP000464378"/>
    </source>
</evidence>
<dbReference type="InterPro" id="IPR036412">
    <property type="entry name" value="HAD-like_sf"/>
</dbReference>
<proteinExistence type="inferred from homology"/>
<dbReference type="PANTHER" id="PTHR43768:SF3">
    <property type="entry name" value="TREHALOSE 6-PHOSPHATE PHOSPHATASE"/>
    <property type="match status" value="1"/>
</dbReference>
<evidence type="ECO:0000256" key="2">
    <source>
        <dbReference type="ARBA" id="ARBA00008770"/>
    </source>
</evidence>
<protein>
    <recommendedName>
        <fullName evidence="4">Trehalose 6-phosphate phosphatase</fullName>
        <ecNumber evidence="4">3.1.3.12</ecNumber>
    </recommendedName>
</protein>
<dbReference type="SUPFAM" id="SSF56784">
    <property type="entry name" value="HAD-like"/>
    <property type="match status" value="1"/>
</dbReference>
<keyword evidence="4" id="KW-0479">Metal-binding</keyword>
<dbReference type="GO" id="GO:0046872">
    <property type="term" value="F:metal ion binding"/>
    <property type="evidence" value="ECO:0007669"/>
    <property type="project" value="UniProtKB-KW"/>
</dbReference>
<keyword evidence="7" id="KW-1185">Reference proteome</keyword>
<accession>A0A6C2YQ18</accession>
<comment type="cofactor">
    <cofactor evidence="4">
        <name>Mg(2+)</name>
        <dbReference type="ChEBI" id="CHEBI:18420"/>
    </cofactor>
</comment>
<dbReference type="Gene3D" id="3.30.70.1020">
    <property type="entry name" value="Trehalose-6-phosphate phosphatase related protein, domain 2"/>
    <property type="match status" value="1"/>
</dbReference>
<keyword evidence="4" id="KW-0460">Magnesium</keyword>
<dbReference type="GO" id="GO:0004805">
    <property type="term" value="F:trehalose-phosphatase activity"/>
    <property type="evidence" value="ECO:0007669"/>
    <property type="project" value="UniProtKB-EC"/>
</dbReference>
<dbReference type="InterPro" id="IPR023214">
    <property type="entry name" value="HAD_sf"/>
</dbReference>
<dbReference type="InterPro" id="IPR011006">
    <property type="entry name" value="CheY-like_superfamily"/>
</dbReference>
<dbReference type="Pfam" id="PF02358">
    <property type="entry name" value="Trehalose_PPase"/>
    <property type="match status" value="1"/>
</dbReference>
<feature type="region of interest" description="Disordered" evidence="5">
    <location>
        <begin position="423"/>
        <end position="444"/>
    </location>
</feature>
<dbReference type="UniPathway" id="UPA00299"/>
<comment type="pathway">
    <text evidence="1 4">Glycan biosynthesis; trehalose biosynthesis.</text>
</comment>
<sequence>MGVDGQPFADWVDSLVAIARQNRPIACCFDYDGTLTPIVSHPSLAILSDAMRNLLASLNELPNVQVAVISGRALADVQQKVALPSIWFAGSGGAELWLNGNRWEYPHADAFRCELDRLQQLLAPVIERFSQAWLERKPVAMAIHHRHIPEDATGEFLAEVLRIVQDFPALRAREVSQALEITPQDGWDKGTAIQTILGHLGESAYPIFFGDAPNDTEAMQVVRQLNGITVGIGPDAPPIAQVLLDSPAELQRVLEILVGQLCALGPDLERESTRNVGECCEGIDPGESALGLLLIDPDQVRRQQCLLELSRRGWQVWASADWESIEPLLESIAPAIRVAAVNLQLPGLEAGRVLEQLRQRIPHAAPAALIPNVSRYAEEAFQRVNNVPLVNIRRDWEQLHREFRAIWALSLQQSGERRLRFRTDEPSGEAGLHQPPGGSIMNGP</sequence>
<dbReference type="RefSeq" id="WP_162658485.1">
    <property type="nucleotide sequence ID" value="NZ_LR593887.1"/>
</dbReference>
<dbReference type="InterPro" id="IPR003337">
    <property type="entry name" value="Trehalose_PPase"/>
</dbReference>
<dbReference type="InterPro" id="IPR006379">
    <property type="entry name" value="HAD-SF_hydro_IIB"/>
</dbReference>
<dbReference type="EMBL" id="LR586016">
    <property type="protein sequence ID" value="VIP03411.1"/>
    <property type="molecule type" value="Genomic_DNA"/>
</dbReference>
<organism evidence="6">
    <name type="scientific">Tuwongella immobilis</name>
    <dbReference type="NCBI Taxonomy" id="692036"/>
    <lineage>
        <taxon>Bacteria</taxon>
        <taxon>Pseudomonadati</taxon>
        <taxon>Planctomycetota</taxon>
        <taxon>Planctomycetia</taxon>
        <taxon>Gemmatales</taxon>
        <taxon>Gemmataceae</taxon>
        <taxon>Tuwongella</taxon>
    </lineage>
</organism>
<dbReference type="NCBIfam" id="TIGR00685">
    <property type="entry name" value="T6PP"/>
    <property type="match status" value="1"/>
</dbReference>
<dbReference type="GO" id="GO:0005992">
    <property type="term" value="P:trehalose biosynthetic process"/>
    <property type="evidence" value="ECO:0007669"/>
    <property type="project" value="UniProtKB-UniPathway"/>
</dbReference>
<keyword evidence="3 4" id="KW-0378">Hydrolase</keyword>
<dbReference type="NCBIfam" id="TIGR01484">
    <property type="entry name" value="HAD-SF-IIB"/>
    <property type="match status" value="1"/>
</dbReference>